<evidence type="ECO:0000256" key="1">
    <source>
        <dbReference type="ARBA" id="ARBA00001974"/>
    </source>
</evidence>
<keyword evidence="2" id="KW-0285">Flavoprotein</keyword>
<dbReference type="SUPFAM" id="SSF54373">
    <property type="entry name" value="FAD-linked reductases, C-terminal domain"/>
    <property type="match status" value="1"/>
</dbReference>
<reference evidence="7 8" key="1">
    <citation type="submission" date="2024-06" db="EMBL/GenBank/DDBJ databases">
        <title>Genome of Rhodovulum iodosum, a marine photoferrotroph.</title>
        <authorList>
            <person name="Bianchini G."/>
            <person name="Nikeleit V."/>
            <person name="Kappler A."/>
            <person name="Bryce C."/>
            <person name="Sanchez-Baracaldo P."/>
        </authorList>
    </citation>
    <scope>NUCLEOTIDE SEQUENCE [LARGE SCALE GENOMIC DNA]</scope>
    <source>
        <strain evidence="7 8">UT/N1</strain>
    </source>
</reference>
<keyword evidence="5" id="KW-0503">Monooxygenase</keyword>
<evidence type="ECO:0000256" key="5">
    <source>
        <dbReference type="ARBA" id="ARBA00023033"/>
    </source>
</evidence>
<dbReference type="Pfam" id="PF01494">
    <property type="entry name" value="FAD_binding_3"/>
    <property type="match status" value="1"/>
</dbReference>
<dbReference type="Proteomes" id="UP001560019">
    <property type="component" value="Unassembled WGS sequence"/>
</dbReference>
<accession>A0ABV3XVM1</accession>
<sequence length="391" mass="42549">MTLSGRKITILGAGIAGLCAATAMARRGADVTVLEKSEAIREVGAGLQISPNGVAVLRALGLERGLGESAVRADAVVLRDHREGREVMRLDLTRNAYPYYLVHRADLIALLAEAARAAGVSIRLLHEITRLELDPGGARLTTAQGAKLQADLLVGADGLHSVVRSALNSHARPFFTGQVAWRAVVRADGPVPPFAINHIGPNRHLVHYPLRGGQSVNIVAVEERSAWTEEGWNHPDDPANLRAAFAEFPPELRALLDRVEEVYLWGLFRHRVAETWYKGPAAIMGDAAHPTLPFLAQGANMALEDAWVLTEALARYDTMEMALAAYQAARRPRTERVVEAASRNAWAYHISAPPIRGAAHGALRLANKLAPGFLADRFDWLYQHDVTARSD</sequence>
<gene>
    <name evidence="7" type="ORF">Ga0609869_002750</name>
</gene>
<name>A0ABV3XVM1_9RHOB</name>
<keyword evidence="4" id="KW-0560">Oxidoreductase</keyword>
<evidence type="ECO:0000256" key="4">
    <source>
        <dbReference type="ARBA" id="ARBA00023002"/>
    </source>
</evidence>
<dbReference type="PANTHER" id="PTHR13789:SF318">
    <property type="entry name" value="GERANYLGERANYL DIPHOSPHATE REDUCTASE"/>
    <property type="match status" value="1"/>
</dbReference>
<evidence type="ECO:0000313" key="7">
    <source>
        <dbReference type="EMBL" id="MEX5729397.1"/>
    </source>
</evidence>
<comment type="cofactor">
    <cofactor evidence="1">
        <name>FAD</name>
        <dbReference type="ChEBI" id="CHEBI:57692"/>
    </cofactor>
</comment>
<evidence type="ECO:0000259" key="6">
    <source>
        <dbReference type="Pfam" id="PF01494"/>
    </source>
</evidence>
<dbReference type="InterPro" id="IPR050493">
    <property type="entry name" value="FAD-dep_Monooxygenase_BioMet"/>
</dbReference>
<dbReference type="PANTHER" id="PTHR13789">
    <property type="entry name" value="MONOOXYGENASE"/>
    <property type="match status" value="1"/>
</dbReference>
<evidence type="ECO:0000256" key="3">
    <source>
        <dbReference type="ARBA" id="ARBA00022827"/>
    </source>
</evidence>
<dbReference type="Gene3D" id="3.50.50.60">
    <property type="entry name" value="FAD/NAD(P)-binding domain"/>
    <property type="match status" value="1"/>
</dbReference>
<dbReference type="EMBL" id="JBEHHI010000002">
    <property type="protein sequence ID" value="MEX5729397.1"/>
    <property type="molecule type" value="Genomic_DNA"/>
</dbReference>
<organism evidence="7 8">
    <name type="scientific">Rhodovulum iodosum</name>
    <dbReference type="NCBI Taxonomy" id="68291"/>
    <lineage>
        <taxon>Bacteria</taxon>
        <taxon>Pseudomonadati</taxon>
        <taxon>Pseudomonadota</taxon>
        <taxon>Alphaproteobacteria</taxon>
        <taxon>Rhodobacterales</taxon>
        <taxon>Paracoccaceae</taxon>
        <taxon>Rhodovulum</taxon>
    </lineage>
</organism>
<dbReference type="InterPro" id="IPR036188">
    <property type="entry name" value="FAD/NAD-bd_sf"/>
</dbReference>
<proteinExistence type="predicted"/>
<protein>
    <submittedName>
        <fullName evidence="7">Salicylate hydroxylase</fullName>
    </submittedName>
</protein>
<dbReference type="InterPro" id="IPR002938">
    <property type="entry name" value="FAD-bd"/>
</dbReference>
<evidence type="ECO:0000256" key="2">
    <source>
        <dbReference type="ARBA" id="ARBA00022630"/>
    </source>
</evidence>
<dbReference type="RefSeq" id="WP_125404840.1">
    <property type="nucleotide sequence ID" value="NZ_JBEHHI010000002.1"/>
</dbReference>
<evidence type="ECO:0000313" key="8">
    <source>
        <dbReference type="Proteomes" id="UP001560019"/>
    </source>
</evidence>
<comment type="caution">
    <text evidence="7">The sequence shown here is derived from an EMBL/GenBank/DDBJ whole genome shotgun (WGS) entry which is preliminary data.</text>
</comment>
<keyword evidence="3" id="KW-0274">FAD</keyword>
<feature type="domain" description="FAD-binding" evidence="6">
    <location>
        <begin position="8"/>
        <end position="340"/>
    </location>
</feature>
<dbReference type="PRINTS" id="PR00420">
    <property type="entry name" value="RNGMNOXGNASE"/>
</dbReference>
<dbReference type="SUPFAM" id="SSF51905">
    <property type="entry name" value="FAD/NAD(P)-binding domain"/>
    <property type="match status" value="1"/>
</dbReference>
<keyword evidence="8" id="KW-1185">Reference proteome</keyword>